<feature type="compositionally biased region" description="Low complexity" evidence="1">
    <location>
        <begin position="265"/>
        <end position="276"/>
    </location>
</feature>
<feature type="region of interest" description="Disordered" evidence="1">
    <location>
        <begin position="1"/>
        <end position="242"/>
    </location>
</feature>
<reference evidence="2" key="1">
    <citation type="submission" date="2020-02" db="EMBL/GenBank/DDBJ databases">
        <authorList>
            <person name="Meier V. D."/>
        </authorList>
    </citation>
    <scope>NUCLEOTIDE SEQUENCE</scope>
    <source>
        <strain evidence="2">AVDCRST_MAG53</strain>
    </source>
</reference>
<feature type="compositionally biased region" description="Basic residues" evidence="1">
    <location>
        <begin position="36"/>
        <end position="55"/>
    </location>
</feature>
<protein>
    <submittedName>
        <fullName evidence="2">Cell-division-associated, ABC-transporter-like signaling protein FtsE</fullName>
    </submittedName>
</protein>
<proteinExistence type="predicted"/>
<feature type="non-terminal residue" evidence="2">
    <location>
        <position position="285"/>
    </location>
</feature>
<name>A0A6J4T6E0_9ACTN</name>
<dbReference type="EMBL" id="CADCVR010000089">
    <property type="protein sequence ID" value="CAA9514456.1"/>
    <property type="molecule type" value="Genomic_DNA"/>
</dbReference>
<feature type="compositionally biased region" description="Basic residues" evidence="1">
    <location>
        <begin position="1"/>
        <end position="16"/>
    </location>
</feature>
<feature type="compositionally biased region" description="Basic and acidic residues" evidence="1">
    <location>
        <begin position="78"/>
        <end position="94"/>
    </location>
</feature>
<evidence type="ECO:0000313" key="2">
    <source>
        <dbReference type="EMBL" id="CAA9514456.1"/>
    </source>
</evidence>
<sequence>GHRRTSCPRPQPRRRAAGSSPLGRGVRRRLEDLRVRRSRPRACHLHDRPRRVRLPRRADRLGQVDDHAAADQGARAHLGNDQRGRQGPRQDRGQGRRPLPSQPRRRLSGLQAPAEPDGLRQRRLRTAGHGAQAQGDPREGARHPAPHGPLAEAALLPRSALRRRAAARRGRARVRQPPAAPARRRADRQPRPRDLHRDHAAALPHQSHGDDRHRRHARQRDGRPDAPAGHRGPPGPHRARRARRRVLDRGREHLGVRLAHARRALAAAAPPQQPGRLLRRRVQGL</sequence>
<evidence type="ECO:0000256" key="1">
    <source>
        <dbReference type="SAM" id="MobiDB-lite"/>
    </source>
</evidence>
<feature type="compositionally biased region" description="Low complexity" evidence="1">
    <location>
        <begin position="149"/>
        <end position="159"/>
    </location>
</feature>
<gene>
    <name evidence="2" type="ORF">AVDCRST_MAG53-2980</name>
</gene>
<feature type="compositionally biased region" description="Basic and acidic residues" evidence="1">
    <location>
        <begin position="56"/>
        <end position="69"/>
    </location>
</feature>
<feature type="compositionally biased region" description="Basic and acidic residues" evidence="1">
    <location>
        <begin position="187"/>
        <end position="200"/>
    </location>
</feature>
<feature type="region of interest" description="Disordered" evidence="1">
    <location>
        <begin position="265"/>
        <end position="285"/>
    </location>
</feature>
<feature type="compositionally biased region" description="Basic residues" evidence="1">
    <location>
        <begin position="160"/>
        <end position="174"/>
    </location>
</feature>
<feature type="non-terminal residue" evidence="2">
    <location>
        <position position="1"/>
    </location>
</feature>
<accession>A0A6J4T6E0</accession>
<organism evidence="2">
    <name type="scientific">uncultured Solirubrobacteraceae bacterium</name>
    <dbReference type="NCBI Taxonomy" id="1162706"/>
    <lineage>
        <taxon>Bacteria</taxon>
        <taxon>Bacillati</taxon>
        <taxon>Actinomycetota</taxon>
        <taxon>Thermoleophilia</taxon>
        <taxon>Solirubrobacterales</taxon>
        <taxon>Solirubrobacteraceae</taxon>
        <taxon>environmental samples</taxon>
    </lineage>
</organism>
<dbReference type="AlphaFoldDB" id="A0A6J4T6E0"/>